<dbReference type="GO" id="GO:0032993">
    <property type="term" value="C:protein-DNA complex"/>
    <property type="evidence" value="ECO:0007669"/>
    <property type="project" value="TreeGrafter"/>
</dbReference>
<protein>
    <submittedName>
        <fullName evidence="12">Two-component system, OmpR family, response regulator QseB</fullName>
    </submittedName>
</protein>
<dbReference type="InterPro" id="IPR001867">
    <property type="entry name" value="OmpR/PhoB-type_DNA-bd"/>
</dbReference>
<dbReference type="STRING" id="641238.SAMN04490244_11331"/>
<dbReference type="Proteomes" id="UP000198885">
    <property type="component" value="Unassembled WGS sequence"/>
</dbReference>
<dbReference type="GO" id="GO:0000976">
    <property type="term" value="F:transcription cis-regulatory region binding"/>
    <property type="evidence" value="ECO:0007669"/>
    <property type="project" value="TreeGrafter"/>
</dbReference>
<reference evidence="12 13" key="1">
    <citation type="submission" date="2016-10" db="EMBL/GenBank/DDBJ databases">
        <authorList>
            <person name="de Groot N.N."/>
        </authorList>
    </citation>
    <scope>NUCLEOTIDE SEQUENCE [LARGE SCALE GENOMIC DNA]</scope>
    <source>
        <strain evidence="12 13">DSM 23042</strain>
    </source>
</reference>
<evidence type="ECO:0000256" key="2">
    <source>
        <dbReference type="ARBA" id="ARBA00022490"/>
    </source>
</evidence>
<dbReference type="InterPro" id="IPR011006">
    <property type="entry name" value="CheY-like_superfamily"/>
</dbReference>
<evidence type="ECO:0000256" key="9">
    <source>
        <dbReference type="PROSITE-ProRule" id="PRU01091"/>
    </source>
</evidence>
<evidence type="ECO:0000256" key="8">
    <source>
        <dbReference type="PROSITE-ProRule" id="PRU00169"/>
    </source>
</evidence>
<accession>A0A1H9WU70</accession>
<name>A0A1H9WU70_9RHOB</name>
<evidence type="ECO:0000256" key="3">
    <source>
        <dbReference type="ARBA" id="ARBA00022553"/>
    </source>
</evidence>
<feature type="DNA-binding region" description="OmpR/PhoB-type" evidence="9">
    <location>
        <begin position="134"/>
        <end position="228"/>
    </location>
</feature>
<keyword evidence="6 9" id="KW-0238">DNA-binding</keyword>
<comment type="subcellular location">
    <subcellularLocation>
        <location evidence="1">Cytoplasm</location>
    </subcellularLocation>
</comment>
<dbReference type="SMART" id="SM00862">
    <property type="entry name" value="Trans_reg_C"/>
    <property type="match status" value="1"/>
</dbReference>
<dbReference type="CDD" id="cd00383">
    <property type="entry name" value="trans_reg_C"/>
    <property type="match status" value="1"/>
</dbReference>
<dbReference type="Gene3D" id="6.10.250.690">
    <property type="match status" value="1"/>
</dbReference>
<evidence type="ECO:0000256" key="1">
    <source>
        <dbReference type="ARBA" id="ARBA00004496"/>
    </source>
</evidence>
<dbReference type="InterPro" id="IPR039420">
    <property type="entry name" value="WalR-like"/>
</dbReference>
<evidence type="ECO:0000256" key="7">
    <source>
        <dbReference type="ARBA" id="ARBA00023163"/>
    </source>
</evidence>
<dbReference type="PANTHER" id="PTHR48111:SF35">
    <property type="entry name" value="TRANSCRIPTIONAL REGULATORY PROTEIN QSEB"/>
    <property type="match status" value="1"/>
</dbReference>
<sequence length="241" mass="26004">MVGRVGKEAHMRVLVIEDDAILRDGLTAGLRMSGFTPDAVACLEDARAALATTAFDGVVLDIMLPDGSGLDLLAEMRRGGRTVPVLLLTARDRVADRVQGLDAGADDYLGKPFDLSELAARLRALLRRQEGRAEGRLSCHGVTIDPGSLTGQAGETPLRFSRREFAVLHALMERPGTILSKSQLEDRLYGWQEEVESNAVEVHVHKLRAKLGRGFIETVRGLGYRIPAEEGASSRSGSGCS</sequence>
<dbReference type="Gene3D" id="1.10.10.10">
    <property type="entry name" value="Winged helix-like DNA-binding domain superfamily/Winged helix DNA-binding domain"/>
    <property type="match status" value="1"/>
</dbReference>
<dbReference type="AlphaFoldDB" id="A0A1H9WU70"/>
<keyword evidence="5" id="KW-0805">Transcription regulation</keyword>
<dbReference type="GO" id="GO:0000156">
    <property type="term" value="F:phosphorelay response regulator activity"/>
    <property type="evidence" value="ECO:0007669"/>
    <property type="project" value="TreeGrafter"/>
</dbReference>
<dbReference type="CDD" id="cd17624">
    <property type="entry name" value="REC_OmpR_PmrA-like"/>
    <property type="match status" value="1"/>
</dbReference>
<dbReference type="PROSITE" id="PS50110">
    <property type="entry name" value="RESPONSE_REGULATORY"/>
    <property type="match status" value="1"/>
</dbReference>
<dbReference type="GO" id="GO:0006355">
    <property type="term" value="P:regulation of DNA-templated transcription"/>
    <property type="evidence" value="ECO:0007669"/>
    <property type="project" value="InterPro"/>
</dbReference>
<dbReference type="SUPFAM" id="SSF52172">
    <property type="entry name" value="CheY-like"/>
    <property type="match status" value="1"/>
</dbReference>
<keyword evidence="2" id="KW-0963">Cytoplasm</keyword>
<feature type="modified residue" description="4-aspartylphosphate" evidence="8">
    <location>
        <position position="61"/>
    </location>
</feature>
<evidence type="ECO:0000259" key="10">
    <source>
        <dbReference type="PROSITE" id="PS50110"/>
    </source>
</evidence>
<keyword evidence="7" id="KW-0804">Transcription</keyword>
<feature type="domain" description="OmpR/PhoB-type" evidence="11">
    <location>
        <begin position="134"/>
        <end position="228"/>
    </location>
</feature>
<dbReference type="InterPro" id="IPR036388">
    <property type="entry name" value="WH-like_DNA-bd_sf"/>
</dbReference>
<evidence type="ECO:0000259" key="11">
    <source>
        <dbReference type="PROSITE" id="PS51755"/>
    </source>
</evidence>
<evidence type="ECO:0000256" key="5">
    <source>
        <dbReference type="ARBA" id="ARBA00023015"/>
    </source>
</evidence>
<keyword evidence="4" id="KW-0902">Two-component regulatory system</keyword>
<dbReference type="PROSITE" id="PS51755">
    <property type="entry name" value="OMPR_PHOB"/>
    <property type="match status" value="1"/>
</dbReference>
<evidence type="ECO:0000256" key="4">
    <source>
        <dbReference type="ARBA" id="ARBA00023012"/>
    </source>
</evidence>
<dbReference type="Pfam" id="PF00486">
    <property type="entry name" value="Trans_reg_C"/>
    <property type="match status" value="1"/>
</dbReference>
<dbReference type="PANTHER" id="PTHR48111">
    <property type="entry name" value="REGULATOR OF RPOS"/>
    <property type="match status" value="1"/>
</dbReference>
<dbReference type="Pfam" id="PF00072">
    <property type="entry name" value="Response_reg"/>
    <property type="match status" value="1"/>
</dbReference>
<evidence type="ECO:0000313" key="12">
    <source>
        <dbReference type="EMBL" id="SES37227.1"/>
    </source>
</evidence>
<proteinExistence type="predicted"/>
<evidence type="ECO:0000256" key="6">
    <source>
        <dbReference type="ARBA" id="ARBA00023125"/>
    </source>
</evidence>
<dbReference type="GO" id="GO:0005829">
    <property type="term" value="C:cytosol"/>
    <property type="evidence" value="ECO:0007669"/>
    <property type="project" value="TreeGrafter"/>
</dbReference>
<dbReference type="EMBL" id="FOGU01000013">
    <property type="protein sequence ID" value="SES37227.1"/>
    <property type="molecule type" value="Genomic_DNA"/>
</dbReference>
<evidence type="ECO:0000313" key="13">
    <source>
        <dbReference type="Proteomes" id="UP000198885"/>
    </source>
</evidence>
<feature type="domain" description="Response regulatory" evidence="10">
    <location>
        <begin position="12"/>
        <end position="126"/>
    </location>
</feature>
<keyword evidence="3 8" id="KW-0597">Phosphoprotein</keyword>
<keyword evidence="13" id="KW-1185">Reference proteome</keyword>
<organism evidence="12 13">
    <name type="scientific">Tranquillimonas rosea</name>
    <dbReference type="NCBI Taxonomy" id="641238"/>
    <lineage>
        <taxon>Bacteria</taxon>
        <taxon>Pseudomonadati</taxon>
        <taxon>Pseudomonadota</taxon>
        <taxon>Alphaproteobacteria</taxon>
        <taxon>Rhodobacterales</taxon>
        <taxon>Roseobacteraceae</taxon>
        <taxon>Tranquillimonas</taxon>
    </lineage>
</organism>
<dbReference type="SMART" id="SM00448">
    <property type="entry name" value="REC"/>
    <property type="match status" value="1"/>
</dbReference>
<dbReference type="Gene3D" id="3.40.50.2300">
    <property type="match status" value="1"/>
</dbReference>
<dbReference type="InterPro" id="IPR001789">
    <property type="entry name" value="Sig_transdc_resp-reg_receiver"/>
</dbReference>
<gene>
    <name evidence="12" type="ORF">SAMN04490244_11331</name>
</gene>